<sequence>MRGAFVGSASGAVSIAAHAIGGGVVSPGQSSIGLLIAACTVVGVVVGARRPRFGVAEVMVLLAIGQAVGHLALTMSPGHHHSAGMTSIMLAAHLAAVPVGALLIRGAEIGFGRAVSAANRAVRVISTRPAAPFVFDYAVPVGPLTAPRRLLFSSGFGLRGPPQHH</sequence>
<name>A0A5N0EMZ4_9NOCA</name>
<protein>
    <submittedName>
        <fullName evidence="2">Uncharacterized protein</fullName>
    </submittedName>
</protein>
<dbReference type="Proteomes" id="UP000323876">
    <property type="component" value="Unassembled WGS sequence"/>
</dbReference>
<dbReference type="AlphaFoldDB" id="A0A5N0EMZ4"/>
<evidence type="ECO:0000256" key="1">
    <source>
        <dbReference type="SAM" id="Phobius"/>
    </source>
</evidence>
<keyword evidence="1" id="KW-0812">Transmembrane</keyword>
<dbReference type="EMBL" id="VXLC01000003">
    <property type="protein sequence ID" value="KAA8889644.1"/>
    <property type="molecule type" value="Genomic_DNA"/>
</dbReference>
<feature type="transmembrane region" description="Helical" evidence="1">
    <location>
        <begin position="85"/>
        <end position="104"/>
    </location>
</feature>
<gene>
    <name evidence="2" type="ORF">F3087_09280</name>
</gene>
<accession>A0A5N0EMZ4</accession>
<proteinExistence type="predicted"/>
<keyword evidence="3" id="KW-1185">Reference proteome</keyword>
<evidence type="ECO:0000313" key="3">
    <source>
        <dbReference type="Proteomes" id="UP000323876"/>
    </source>
</evidence>
<organism evidence="2 3">
    <name type="scientific">Nocardia colli</name>
    <dbReference type="NCBI Taxonomy" id="2545717"/>
    <lineage>
        <taxon>Bacteria</taxon>
        <taxon>Bacillati</taxon>
        <taxon>Actinomycetota</taxon>
        <taxon>Actinomycetes</taxon>
        <taxon>Mycobacteriales</taxon>
        <taxon>Nocardiaceae</taxon>
        <taxon>Nocardia</taxon>
    </lineage>
</organism>
<feature type="transmembrane region" description="Helical" evidence="1">
    <location>
        <begin position="29"/>
        <end position="48"/>
    </location>
</feature>
<keyword evidence="1" id="KW-0472">Membrane</keyword>
<reference evidence="2 3" key="1">
    <citation type="submission" date="2019-09" db="EMBL/GenBank/DDBJ databases">
        <authorList>
            <person name="Wang X."/>
        </authorList>
    </citation>
    <scope>NUCLEOTIDE SEQUENCE [LARGE SCALE GENOMIC DNA]</scope>
    <source>
        <strain evidence="2 3">CICC 11023</strain>
    </source>
</reference>
<comment type="caution">
    <text evidence="2">The sequence shown here is derived from an EMBL/GenBank/DDBJ whole genome shotgun (WGS) entry which is preliminary data.</text>
</comment>
<keyword evidence="1" id="KW-1133">Transmembrane helix</keyword>
<evidence type="ECO:0000313" key="2">
    <source>
        <dbReference type="EMBL" id="KAA8889644.1"/>
    </source>
</evidence>
<dbReference type="OrthoDB" id="4569284at2"/>
<feature type="transmembrane region" description="Helical" evidence="1">
    <location>
        <begin position="55"/>
        <end position="73"/>
    </location>
</feature>